<sequence>MGGTSSGGNNRDKLVICVVTSPTYTKSARLRKLVAMMTPTTKQLKHVRHPRIETNT</sequence>
<dbReference type="Proteomes" id="UP000823775">
    <property type="component" value="Unassembled WGS sequence"/>
</dbReference>
<accession>A0ABS8WRT1</accession>
<keyword evidence="2" id="KW-1185">Reference proteome</keyword>
<evidence type="ECO:0000313" key="1">
    <source>
        <dbReference type="EMBL" id="MCE3214790.1"/>
    </source>
</evidence>
<evidence type="ECO:0000313" key="2">
    <source>
        <dbReference type="Proteomes" id="UP000823775"/>
    </source>
</evidence>
<feature type="non-terminal residue" evidence="1">
    <location>
        <position position="56"/>
    </location>
</feature>
<organism evidence="1 2">
    <name type="scientific">Datura stramonium</name>
    <name type="common">Jimsonweed</name>
    <name type="synonym">Common thornapple</name>
    <dbReference type="NCBI Taxonomy" id="4076"/>
    <lineage>
        <taxon>Eukaryota</taxon>
        <taxon>Viridiplantae</taxon>
        <taxon>Streptophyta</taxon>
        <taxon>Embryophyta</taxon>
        <taxon>Tracheophyta</taxon>
        <taxon>Spermatophyta</taxon>
        <taxon>Magnoliopsida</taxon>
        <taxon>eudicotyledons</taxon>
        <taxon>Gunneridae</taxon>
        <taxon>Pentapetalae</taxon>
        <taxon>asterids</taxon>
        <taxon>lamiids</taxon>
        <taxon>Solanales</taxon>
        <taxon>Solanaceae</taxon>
        <taxon>Solanoideae</taxon>
        <taxon>Datureae</taxon>
        <taxon>Datura</taxon>
    </lineage>
</organism>
<dbReference type="EMBL" id="JACEIK010009896">
    <property type="protein sequence ID" value="MCE3214790.1"/>
    <property type="molecule type" value="Genomic_DNA"/>
</dbReference>
<gene>
    <name evidence="1" type="ORF">HAX54_053327</name>
</gene>
<reference evidence="1 2" key="1">
    <citation type="journal article" date="2021" name="BMC Genomics">
        <title>Datura genome reveals duplications of psychoactive alkaloid biosynthetic genes and high mutation rate following tissue culture.</title>
        <authorList>
            <person name="Rajewski A."/>
            <person name="Carter-House D."/>
            <person name="Stajich J."/>
            <person name="Litt A."/>
        </authorList>
    </citation>
    <scope>NUCLEOTIDE SEQUENCE [LARGE SCALE GENOMIC DNA]</scope>
    <source>
        <strain evidence="1">AR-01</strain>
    </source>
</reference>
<protein>
    <submittedName>
        <fullName evidence="1">Uncharacterized protein</fullName>
    </submittedName>
</protein>
<name>A0ABS8WRT1_DATST</name>
<comment type="caution">
    <text evidence="1">The sequence shown here is derived from an EMBL/GenBank/DDBJ whole genome shotgun (WGS) entry which is preliminary data.</text>
</comment>
<proteinExistence type="predicted"/>